<keyword evidence="6 10" id="KW-0328">Glycosyltransferase</keyword>
<evidence type="ECO:0000313" key="15">
    <source>
        <dbReference type="Proteomes" id="UP000185669"/>
    </source>
</evidence>
<evidence type="ECO:0000256" key="8">
    <source>
        <dbReference type="ARBA" id="ARBA00023056"/>
    </source>
</evidence>
<dbReference type="SMART" id="SM00642">
    <property type="entry name" value="Aamy"/>
    <property type="match status" value="1"/>
</dbReference>
<dbReference type="InterPro" id="IPR044143">
    <property type="entry name" value="GlgB_N_E_set_prok"/>
</dbReference>
<dbReference type="InterPro" id="IPR004193">
    <property type="entry name" value="Glyco_hydro_13_N"/>
</dbReference>
<evidence type="ECO:0000256" key="2">
    <source>
        <dbReference type="ARBA" id="ARBA00002953"/>
    </source>
</evidence>
<dbReference type="Gene3D" id="2.60.40.1180">
    <property type="entry name" value="Golgi alpha-mannosidase II"/>
    <property type="match status" value="1"/>
</dbReference>
<dbReference type="EMBL" id="FTNC01000005">
    <property type="protein sequence ID" value="SIQ54681.1"/>
    <property type="molecule type" value="Genomic_DNA"/>
</dbReference>
<dbReference type="STRING" id="56779.SAMN05421834_105119"/>
<dbReference type="GO" id="GO:0005829">
    <property type="term" value="C:cytosol"/>
    <property type="evidence" value="ECO:0007669"/>
    <property type="project" value="TreeGrafter"/>
</dbReference>
<proteinExistence type="inferred from homology"/>
<evidence type="ECO:0000256" key="6">
    <source>
        <dbReference type="ARBA" id="ARBA00022676"/>
    </source>
</evidence>
<dbReference type="NCBIfam" id="TIGR01515">
    <property type="entry name" value="branching_enzym"/>
    <property type="match status" value="1"/>
</dbReference>
<dbReference type="SUPFAM" id="SSF51011">
    <property type="entry name" value="Glycosyl hydrolase domain"/>
    <property type="match status" value="1"/>
</dbReference>
<sequence>MPKNNYPGDYDRYLFHQGRHYESYNFLGSHITNENGKKGVRFTVWAPNAEEVSVVGDFNDWDKHKNPMKKIKDSGIWTTFIEEAENKMYYKYWIRGYRGVIRVKTDPYARRQETPPKTASQIYETETFNWQDNKWLKKRKNSNHLKEPLSIYEMHPGSWKQDDGELMNYRDIADELVPYINEMGFTHVELMPLTEYPFPGSWGYQTTGYFALTSRYGSPEDFMYFVDQLHQNDIGVIMDWVPSHFCKDDHGLRLFDGSHLYESSDPRRAENIQWDTLNFDFAQNEVWSFLISSANYWLNKFHIDGLRVDAVSNMLYLNYEKEDGQWAANEYGGFENLEAIEFIKELNSEMFERYPGILMIAEESSAWPLVTAPVHDGGLGFNFKWNMGWMNDTLDYMEHDPVYRKWEHNKLTFSSMYSQSENYVLPLSHDEVVHGKKSLLDKMPGDYWQKFANLRLLFTYMYAHPGKKLLFMGGEFGQFIEWNYKQSLDWLLLDYEKHQLTQEFMQELNQVYRKEKALWELDHEHEGFRWIEADDYEQSVISFIRSAENETQQLVIVLNFTPVPRDNYRIGVPGPGEYELLLNSDQKVFGGSDYETAARVKTEEIPFHGFDYSISINLPPLAGIYLKYKEENKKNKNKKTKSLKKSTENSKGSRIEKATQE</sequence>
<dbReference type="RefSeq" id="WP_076544305.1">
    <property type="nucleotide sequence ID" value="NZ_FTNC01000005.1"/>
</dbReference>
<dbReference type="HAMAP" id="MF_00685">
    <property type="entry name" value="GlgB"/>
    <property type="match status" value="1"/>
</dbReference>
<dbReference type="PIRSF" id="PIRSF000463">
    <property type="entry name" value="GlgB"/>
    <property type="match status" value="1"/>
</dbReference>
<dbReference type="Pfam" id="PF02806">
    <property type="entry name" value="Alpha-amylase_C"/>
    <property type="match status" value="1"/>
</dbReference>
<dbReference type="NCBIfam" id="NF008967">
    <property type="entry name" value="PRK12313.1"/>
    <property type="match status" value="1"/>
</dbReference>
<dbReference type="InterPro" id="IPR013783">
    <property type="entry name" value="Ig-like_fold"/>
</dbReference>
<reference evidence="15" key="1">
    <citation type="submission" date="2017-01" db="EMBL/GenBank/DDBJ databases">
        <authorList>
            <person name="Varghese N."/>
            <person name="Submissions S."/>
        </authorList>
    </citation>
    <scope>NUCLEOTIDE SEQUENCE [LARGE SCALE GENOMIC DNA]</scope>
    <source>
        <strain evidence="15">ATCC 700103</strain>
    </source>
</reference>
<dbReference type="InterPro" id="IPR017853">
    <property type="entry name" value="GH"/>
</dbReference>
<dbReference type="SUPFAM" id="SSF81296">
    <property type="entry name" value="E set domains"/>
    <property type="match status" value="1"/>
</dbReference>
<evidence type="ECO:0000256" key="10">
    <source>
        <dbReference type="HAMAP-Rule" id="MF_00685"/>
    </source>
</evidence>
<dbReference type="Proteomes" id="UP000185669">
    <property type="component" value="Unassembled WGS sequence"/>
</dbReference>
<dbReference type="InterPro" id="IPR006048">
    <property type="entry name" value="A-amylase/branching_C"/>
</dbReference>
<feature type="region of interest" description="Disordered" evidence="12">
    <location>
        <begin position="634"/>
        <end position="661"/>
    </location>
</feature>
<comment type="similarity">
    <text evidence="4 10">Belongs to the glycosyl hydrolase 13 family. GlgB subfamily.</text>
</comment>
<dbReference type="CDD" id="cd11322">
    <property type="entry name" value="AmyAc_Glg_BE"/>
    <property type="match status" value="1"/>
</dbReference>
<feature type="compositionally biased region" description="Basic and acidic residues" evidence="12">
    <location>
        <begin position="645"/>
        <end position="661"/>
    </location>
</feature>
<feature type="active site" description="Nucleophile" evidence="10 11">
    <location>
        <position position="309"/>
    </location>
</feature>
<dbReference type="GO" id="GO:0004553">
    <property type="term" value="F:hydrolase activity, hydrolyzing O-glycosyl compounds"/>
    <property type="evidence" value="ECO:0007669"/>
    <property type="project" value="InterPro"/>
</dbReference>
<dbReference type="Pfam" id="PF00128">
    <property type="entry name" value="Alpha-amylase"/>
    <property type="match status" value="1"/>
</dbReference>
<comment type="catalytic activity">
    <reaction evidence="1 10">
        <text>Transfers a segment of a (1-&gt;4)-alpha-D-glucan chain to a primary hydroxy group in a similar glucan chain.</text>
        <dbReference type="EC" id="2.4.1.18"/>
    </reaction>
</comment>
<dbReference type="CDD" id="cd02855">
    <property type="entry name" value="E_set_GBE_prok_N"/>
    <property type="match status" value="1"/>
</dbReference>
<evidence type="ECO:0000256" key="5">
    <source>
        <dbReference type="ARBA" id="ARBA00022600"/>
    </source>
</evidence>
<dbReference type="InterPro" id="IPR037439">
    <property type="entry name" value="Branching_enzy"/>
</dbReference>
<dbReference type="EC" id="2.4.1.18" evidence="10"/>
<dbReference type="GO" id="GO:0003844">
    <property type="term" value="F:1,4-alpha-glucan branching enzyme activity"/>
    <property type="evidence" value="ECO:0007669"/>
    <property type="project" value="UniProtKB-UniRule"/>
</dbReference>
<dbReference type="Gene3D" id="2.60.40.10">
    <property type="entry name" value="Immunoglobulins"/>
    <property type="match status" value="1"/>
</dbReference>
<feature type="compositionally biased region" description="Basic residues" evidence="12">
    <location>
        <begin position="635"/>
        <end position="644"/>
    </location>
</feature>
<evidence type="ECO:0000256" key="11">
    <source>
        <dbReference type="PIRSR" id="PIRSR000463-1"/>
    </source>
</evidence>
<evidence type="ECO:0000313" key="14">
    <source>
        <dbReference type="EMBL" id="SIQ54681.1"/>
    </source>
</evidence>
<evidence type="ECO:0000256" key="4">
    <source>
        <dbReference type="ARBA" id="ARBA00009000"/>
    </source>
</evidence>
<accession>A0A1N6TN09</accession>
<evidence type="ECO:0000256" key="3">
    <source>
        <dbReference type="ARBA" id="ARBA00004964"/>
    </source>
</evidence>
<dbReference type="FunFam" id="2.60.40.10:FF:000169">
    <property type="entry name" value="1,4-alpha-glucan branching enzyme GlgB"/>
    <property type="match status" value="1"/>
</dbReference>
<feature type="domain" description="Glycosyl hydrolase family 13 catalytic" evidence="13">
    <location>
        <begin position="153"/>
        <end position="525"/>
    </location>
</feature>
<dbReference type="OrthoDB" id="9800174at2"/>
<protein>
    <recommendedName>
        <fullName evidence="10">1,4-alpha-glucan branching enzyme GlgB</fullName>
        <ecNumber evidence="10">2.4.1.18</ecNumber>
    </recommendedName>
    <alternativeName>
        <fullName evidence="10">1,4-alpha-D-glucan:1,4-alpha-D-glucan 6-glucosyl-transferase</fullName>
    </alternativeName>
    <alternativeName>
        <fullName evidence="10">Alpha-(1-&gt;4)-glucan branching enzyme</fullName>
    </alternativeName>
    <alternativeName>
        <fullName evidence="10">Glycogen branching enzyme</fullName>
        <shortName evidence="10">BE</shortName>
    </alternativeName>
</protein>
<comment type="subunit">
    <text evidence="10">Monomer.</text>
</comment>
<dbReference type="Gene3D" id="3.20.20.80">
    <property type="entry name" value="Glycosidases"/>
    <property type="match status" value="1"/>
</dbReference>
<dbReference type="Pfam" id="PF02922">
    <property type="entry name" value="CBM_48"/>
    <property type="match status" value="1"/>
</dbReference>
<keyword evidence="8 10" id="KW-0320">Glycogen biosynthesis</keyword>
<name>A0A1N6TN09_9FIRM</name>
<evidence type="ECO:0000256" key="1">
    <source>
        <dbReference type="ARBA" id="ARBA00000826"/>
    </source>
</evidence>
<keyword evidence="9 10" id="KW-0119">Carbohydrate metabolism</keyword>
<dbReference type="PANTHER" id="PTHR43651">
    <property type="entry name" value="1,4-ALPHA-GLUCAN-BRANCHING ENZYME"/>
    <property type="match status" value="1"/>
</dbReference>
<gene>
    <name evidence="10" type="primary">glgB</name>
    <name evidence="14" type="ORF">SAMN05421834_105119</name>
</gene>
<dbReference type="FunFam" id="2.60.40.1180:FF:000002">
    <property type="entry name" value="1,4-alpha-glucan branching enzyme GlgB"/>
    <property type="match status" value="1"/>
</dbReference>
<dbReference type="InterPro" id="IPR006407">
    <property type="entry name" value="GlgB"/>
</dbReference>
<evidence type="ECO:0000259" key="13">
    <source>
        <dbReference type="SMART" id="SM00642"/>
    </source>
</evidence>
<evidence type="ECO:0000256" key="7">
    <source>
        <dbReference type="ARBA" id="ARBA00022679"/>
    </source>
</evidence>
<dbReference type="UniPathway" id="UPA00164"/>
<dbReference type="SUPFAM" id="SSF51445">
    <property type="entry name" value="(Trans)glycosidases"/>
    <property type="match status" value="1"/>
</dbReference>
<dbReference type="NCBIfam" id="NF003811">
    <property type="entry name" value="PRK05402.1"/>
    <property type="match status" value="1"/>
</dbReference>
<keyword evidence="7 10" id="KW-0808">Transferase</keyword>
<dbReference type="InterPro" id="IPR013780">
    <property type="entry name" value="Glyco_hydro_b"/>
</dbReference>
<keyword evidence="15" id="KW-1185">Reference proteome</keyword>
<dbReference type="InterPro" id="IPR014756">
    <property type="entry name" value="Ig_E-set"/>
</dbReference>
<dbReference type="PANTHER" id="PTHR43651:SF3">
    <property type="entry name" value="1,4-ALPHA-GLUCAN-BRANCHING ENZYME"/>
    <property type="match status" value="1"/>
</dbReference>
<dbReference type="InterPro" id="IPR006047">
    <property type="entry name" value="GH13_cat_dom"/>
</dbReference>
<organism evidence="14 15">
    <name type="scientific">Halanaerobium kushneri</name>
    <dbReference type="NCBI Taxonomy" id="56779"/>
    <lineage>
        <taxon>Bacteria</taxon>
        <taxon>Bacillati</taxon>
        <taxon>Bacillota</taxon>
        <taxon>Clostridia</taxon>
        <taxon>Halanaerobiales</taxon>
        <taxon>Halanaerobiaceae</taxon>
        <taxon>Halanaerobium</taxon>
    </lineage>
</organism>
<feature type="active site" description="Proton donor" evidence="10 11">
    <location>
        <position position="362"/>
    </location>
</feature>
<comment type="pathway">
    <text evidence="3 10">Glycan biosynthesis; glycogen biosynthesis.</text>
</comment>
<dbReference type="AlphaFoldDB" id="A0A1N6TN09"/>
<dbReference type="FunFam" id="3.20.20.80:FF:000003">
    <property type="entry name" value="1,4-alpha-glucan branching enzyme GlgB"/>
    <property type="match status" value="1"/>
</dbReference>
<keyword evidence="5 10" id="KW-0321">Glycogen metabolism</keyword>
<dbReference type="GO" id="GO:0005978">
    <property type="term" value="P:glycogen biosynthetic process"/>
    <property type="evidence" value="ECO:0007669"/>
    <property type="project" value="UniProtKB-UniRule"/>
</dbReference>
<evidence type="ECO:0000256" key="9">
    <source>
        <dbReference type="ARBA" id="ARBA00023277"/>
    </source>
</evidence>
<evidence type="ECO:0000256" key="12">
    <source>
        <dbReference type="SAM" id="MobiDB-lite"/>
    </source>
</evidence>
<dbReference type="GO" id="GO:0043169">
    <property type="term" value="F:cation binding"/>
    <property type="evidence" value="ECO:0007669"/>
    <property type="project" value="InterPro"/>
</dbReference>
<comment type="function">
    <text evidence="2 10">Catalyzes the formation of the alpha-1,6-glucosidic linkages in glycogen by scission of a 1,4-alpha-linked oligosaccharide from growing alpha-1,4-glucan chains and the subsequent attachment of the oligosaccharide to the alpha-1,6 position.</text>
</comment>